<name>A0A0R2PBC8_9ACTN</name>
<keyword evidence="1" id="KW-0732">Signal</keyword>
<sequence>MKFKVFFLALLISLLSTPQAPAAETGWRYWGYFQAAPGATAWTAAMTGPTVAVADGAVEGWAFTFSNDAVPDAKAPKVAPSFSKICGRTKAVAGKKRVAVMIDFGSAVLRPKGERTPRLIQRCIVAEQDALGIDILGQAVKVRAQGSGFICGLNGYPAKECGVEIKTPKRYLKK</sequence>
<protein>
    <submittedName>
        <fullName evidence="2">Uncharacterized protein</fullName>
    </submittedName>
</protein>
<dbReference type="Proteomes" id="UP000053274">
    <property type="component" value="Unassembled WGS sequence"/>
</dbReference>
<evidence type="ECO:0000313" key="3">
    <source>
        <dbReference type="Proteomes" id="UP000053274"/>
    </source>
</evidence>
<gene>
    <name evidence="2" type="ORF">ABR54_03525</name>
</gene>
<organism evidence="2 3">
    <name type="scientific">Actinobacteria bacterium BACL15 MAG-120619-bin91</name>
    <dbReference type="NCBI Taxonomy" id="1655562"/>
    <lineage>
        <taxon>Bacteria</taxon>
        <taxon>Bacillati</taxon>
        <taxon>Actinomycetota</taxon>
        <taxon>Actinomycetes</taxon>
        <taxon>Actinomycetes incertae sedis</taxon>
        <taxon>ac1 cluster</taxon>
    </lineage>
</organism>
<reference evidence="2 3" key="1">
    <citation type="submission" date="2015-10" db="EMBL/GenBank/DDBJ databases">
        <title>Metagenome-Assembled Genomes uncover a global brackish microbiome.</title>
        <authorList>
            <person name="Hugerth L.W."/>
            <person name="Larsson J."/>
            <person name="Alneberg J."/>
            <person name="Lindh M.V."/>
            <person name="Legrand C."/>
            <person name="Pinhassi J."/>
            <person name="Andersson A.F."/>
        </authorList>
    </citation>
    <scope>NUCLEOTIDE SEQUENCE [LARGE SCALE GENOMIC DNA]</scope>
    <source>
        <strain evidence="2">BACL15 MAG-120619-bin91</strain>
    </source>
</reference>
<dbReference type="InterPro" id="IPR047703">
    <property type="entry name" value="SCO2322-like"/>
</dbReference>
<dbReference type="EMBL" id="LIAM01000139">
    <property type="protein sequence ID" value="KRO35260.1"/>
    <property type="molecule type" value="Genomic_DNA"/>
</dbReference>
<evidence type="ECO:0000313" key="2">
    <source>
        <dbReference type="EMBL" id="KRO35260.1"/>
    </source>
</evidence>
<dbReference type="AlphaFoldDB" id="A0A0R2PBC8"/>
<accession>A0A0R2PBC8</accession>
<feature type="signal peptide" evidence="1">
    <location>
        <begin position="1"/>
        <end position="22"/>
    </location>
</feature>
<comment type="caution">
    <text evidence="2">The sequence shown here is derived from an EMBL/GenBank/DDBJ whole genome shotgun (WGS) entry which is preliminary data.</text>
</comment>
<proteinExistence type="predicted"/>
<dbReference type="NCBIfam" id="NF040672">
    <property type="entry name" value="SCO2322_fam"/>
    <property type="match status" value="1"/>
</dbReference>
<evidence type="ECO:0000256" key="1">
    <source>
        <dbReference type="SAM" id="SignalP"/>
    </source>
</evidence>
<feature type="chain" id="PRO_5006421508" evidence="1">
    <location>
        <begin position="23"/>
        <end position="174"/>
    </location>
</feature>